<organism evidence="1 2">
    <name type="scientific">Stenotrophomonas humi</name>
    <dbReference type="NCBI Taxonomy" id="405444"/>
    <lineage>
        <taxon>Bacteria</taxon>
        <taxon>Pseudomonadati</taxon>
        <taxon>Pseudomonadota</taxon>
        <taxon>Gammaproteobacteria</taxon>
        <taxon>Lysobacterales</taxon>
        <taxon>Lysobacteraceae</taxon>
        <taxon>Stenotrophomonas</taxon>
    </lineage>
</organism>
<reference evidence="1 2" key="1">
    <citation type="submission" date="2015-05" db="EMBL/GenBank/DDBJ databases">
        <title>Genome sequencing and analysis of members of genus Stenotrophomonas.</title>
        <authorList>
            <person name="Patil P.P."/>
            <person name="Midha S."/>
            <person name="Patil P.B."/>
        </authorList>
    </citation>
    <scope>NUCLEOTIDE SEQUENCE [LARGE SCALE GENOMIC DNA]</scope>
    <source>
        <strain evidence="1 2">DSM 18929</strain>
    </source>
</reference>
<dbReference type="RefSeq" id="WP_057633633.1">
    <property type="nucleotide sequence ID" value="NZ_LDJI01000019.1"/>
</dbReference>
<evidence type="ECO:0000313" key="2">
    <source>
        <dbReference type="Proteomes" id="UP000050864"/>
    </source>
</evidence>
<comment type="caution">
    <text evidence="1">The sequence shown here is derived from an EMBL/GenBank/DDBJ whole genome shotgun (WGS) entry which is preliminary data.</text>
</comment>
<dbReference type="OrthoDB" id="6059221at2"/>
<sequence>MEDTNMWGVGSGLGVLFLLGKMAWDRFLSPEAKANDRLIGQLGERIASQEARLVTLETGLDEERKARREAETKVYELTMRIMRLEFELKKHNIEVPQ</sequence>
<dbReference type="Proteomes" id="UP000050864">
    <property type="component" value="Unassembled WGS sequence"/>
</dbReference>
<dbReference type="AlphaFoldDB" id="A0A0R0C3U3"/>
<evidence type="ECO:0000313" key="1">
    <source>
        <dbReference type="EMBL" id="KRG63894.1"/>
    </source>
</evidence>
<name>A0A0R0C3U3_9GAMM</name>
<dbReference type="STRING" id="405444.ABB26_09935"/>
<keyword evidence="2" id="KW-1185">Reference proteome</keyword>
<accession>A0A0R0C3U3</accession>
<proteinExistence type="predicted"/>
<gene>
    <name evidence="1" type="ORF">ABB26_09935</name>
</gene>
<dbReference type="EMBL" id="LDJI01000019">
    <property type="protein sequence ID" value="KRG63894.1"/>
    <property type="molecule type" value="Genomic_DNA"/>
</dbReference>
<dbReference type="PATRIC" id="fig|405444.3.peg.1007"/>
<protein>
    <submittedName>
        <fullName evidence="1">Uncharacterized protein</fullName>
    </submittedName>
</protein>